<evidence type="ECO:0000313" key="9">
    <source>
        <dbReference type="EMBL" id="SNV45440.1"/>
    </source>
</evidence>
<dbReference type="RefSeq" id="WP_095123479.1">
    <property type="nucleotide sequence ID" value="NZ_LT906454.1"/>
</dbReference>
<evidence type="ECO:0000256" key="3">
    <source>
        <dbReference type="ARBA" id="ARBA00022538"/>
    </source>
</evidence>
<dbReference type="OrthoDB" id="9775180at2"/>
<gene>
    <name evidence="9" type="primary">trkA</name>
    <name evidence="9" type="ORF">SAMEA4504048_02020</name>
</gene>
<keyword evidence="5" id="KW-0520">NAD</keyword>
<keyword evidence="6" id="KW-0406">Ion transport</keyword>
<dbReference type="KEGG" id="saco:SAME_02020"/>
<evidence type="ECO:0000256" key="6">
    <source>
        <dbReference type="ARBA" id="ARBA00023065"/>
    </source>
</evidence>
<dbReference type="NCBIfam" id="NF007033">
    <property type="entry name" value="PRK09496.1-5"/>
    <property type="match status" value="1"/>
</dbReference>
<feature type="domain" description="RCK C-terminal" evidence="8">
    <location>
        <begin position="140"/>
        <end position="222"/>
    </location>
</feature>
<organism evidence="9 10">
    <name type="scientific">Streptococcus acidominimus</name>
    <dbReference type="NCBI Taxonomy" id="1326"/>
    <lineage>
        <taxon>Bacteria</taxon>
        <taxon>Bacillati</taxon>
        <taxon>Bacillota</taxon>
        <taxon>Bacilli</taxon>
        <taxon>Lactobacillales</taxon>
        <taxon>Streptococcaceae</taxon>
        <taxon>Streptococcus</taxon>
    </lineage>
</organism>
<name>A0A239XGC9_STRAI</name>
<dbReference type="GO" id="GO:0015079">
    <property type="term" value="F:potassium ion transmembrane transporter activity"/>
    <property type="evidence" value="ECO:0007669"/>
    <property type="project" value="InterPro"/>
</dbReference>
<dbReference type="Gene3D" id="3.30.70.1450">
    <property type="entry name" value="Regulator of K+ conductance, C-terminal domain"/>
    <property type="match status" value="2"/>
</dbReference>
<evidence type="ECO:0000259" key="8">
    <source>
        <dbReference type="PROSITE" id="PS51202"/>
    </source>
</evidence>
<dbReference type="Gene3D" id="3.40.50.720">
    <property type="entry name" value="NAD(P)-binding Rossmann-like Domain"/>
    <property type="match status" value="2"/>
</dbReference>
<dbReference type="InterPro" id="IPR036291">
    <property type="entry name" value="NAD(P)-bd_dom_sf"/>
</dbReference>
<evidence type="ECO:0000256" key="4">
    <source>
        <dbReference type="ARBA" id="ARBA00022958"/>
    </source>
</evidence>
<keyword evidence="2" id="KW-0813">Transport</keyword>
<dbReference type="PROSITE" id="PS51202">
    <property type="entry name" value="RCK_C"/>
    <property type="match status" value="2"/>
</dbReference>
<dbReference type="Proteomes" id="UP000215144">
    <property type="component" value="Chromosome 1"/>
</dbReference>
<dbReference type="PRINTS" id="PR00335">
    <property type="entry name" value="KUPTAKETRKA"/>
</dbReference>
<evidence type="ECO:0000256" key="2">
    <source>
        <dbReference type="ARBA" id="ARBA00022448"/>
    </source>
</evidence>
<accession>A0A239XGC9</accession>
<dbReference type="AlphaFoldDB" id="A0A239XGC9"/>
<dbReference type="InterPro" id="IPR036721">
    <property type="entry name" value="RCK_C_sf"/>
</dbReference>
<dbReference type="EMBL" id="LT906454">
    <property type="protein sequence ID" value="SNV45440.1"/>
    <property type="molecule type" value="Genomic_DNA"/>
</dbReference>
<dbReference type="SUPFAM" id="SSF116726">
    <property type="entry name" value="TrkA C-terminal domain-like"/>
    <property type="match status" value="2"/>
</dbReference>
<protein>
    <recommendedName>
        <fullName evidence="1">Trk system potassium uptake protein TrkA</fullName>
    </recommendedName>
</protein>
<dbReference type="PROSITE" id="PS51201">
    <property type="entry name" value="RCK_N"/>
    <property type="match status" value="2"/>
</dbReference>
<evidence type="ECO:0000256" key="5">
    <source>
        <dbReference type="ARBA" id="ARBA00023027"/>
    </source>
</evidence>
<dbReference type="InterPro" id="IPR006036">
    <property type="entry name" value="K_uptake_TrkA"/>
</dbReference>
<evidence type="ECO:0000256" key="1">
    <source>
        <dbReference type="ARBA" id="ARBA00017378"/>
    </source>
</evidence>
<dbReference type="GO" id="GO:0005886">
    <property type="term" value="C:plasma membrane"/>
    <property type="evidence" value="ECO:0007669"/>
    <property type="project" value="InterPro"/>
</dbReference>
<feature type="domain" description="RCK C-terminal" evidence="8">
    <location>
        <begin position="369"/>
        <end position="450"/>
    </location>
</feature>
<proteinExistence type="predicted"/>
<evidence type="ECO:0000259" key="7">
    <source>
        <dbReference type="PROSITE" id="PS51201"/>
    </source>
</evidence>
<feature type="domain" description="RCK N-terminal" evidence="7">
    <location>
        <begin position="225"/>
        <end position="344"/>
    </location>
</feature>
<reference evidence="9 10" key="1">
    <citation type="submission" date="2017-06" db="EMBL/GenBank/DDBJ databases">
        <authorList>
            <consortium name="Pathogen Informatics"/>
        </authorList>
    </citation>
    <scope>NUCLEOTIDE SEQUENCE [LARGE SCALE GENOMIC DNA]</scope>
    <source>
        <strain evidence="9 10">NCTC11291</strain>
    </source>
</reference>
<dbReference type="InterPro" id="IPR050721">
    <property type="entry name" value="Trk_Ktr_HKT_K-transport"/>
</dbReference>
<dbReference type="NCBIfam" id="NF007039">
    <property type="entry name" value="PRK09496.3-2"/>
    <property type="match status" value="1"/>
</dbReference>
<evidence type="ECO:0000313" key="10">
    <source>
        <dbReference type="Proteomes" id="UP000215144"/>
    </source>
</evidence>
<dbReference type="Pfam" id="PF02080">
    <property type="entry name" value="TrkA_C"/>
    <property type="match status" value="2"/>
</dbReference>
<keyword evidence="3" id="KW-0633">Potassium transport</keyword>
<feature type="domain" description="RCK N-terminal" evidence="7">
    <location>
        <begin position="1"/>
        <end position="120"/>
    </location>
</feature>
<dbReference type="Pfam" id="PF02254">
    <property type="entry name" value="TrkA_N"/>
    <property type="match status" value="2"/>
</dbReference>
<dbReference type="InterPro" id="IPR006037">
    <property type="entry name" value="RCK_C"/>
</dbReference>
<keyword evidence="4" id="KW-0630">Potassium</keyword>
<dbReference type="InterPro" id="IPR003148">
    <property type="entry name" value="RCK_N"/>
</dbReference>
<dbReference type="FunFam" id="3.40.50.720:FF:000448">
    <property type="entry name" value="Trk system potassium transporter TrkA"/>
    <property type="match status" value="1"/>
</dbReference>
<dbReference type="SUPFAM" id="SSF51735">
    <property type="entry name" value="NAD(P)-binding Rossmann-fold domains"/>
    <property type="match status" value="2"/>
</dbReference>
<sequence>MQIILVGGGKVGAALCRSLVEENHDVILIEQKESVLKHLTKRYDIMGLLGNGANHKILEQADIQECDIFIAMTDKDEVNMIAAVLAKQMGAKDTIVRVRNPEYSNTYFKERNFLGFSLVVNPELLTARYIANSIDFPNAKSVEHFVNGRVMLMEFSISAESNLTHLTISQFRKKFGNIVICALQRQGDILIPDGENQILPGDRIFVTGNRVEMALFHNFVKRKLIKNMMIIGAGRIGYYLLYLLHSTKVNLKVIERDEAHAQWLSQEFPQLNIVVGDGTAKDVLLEESAASYDAVATLTGVDEENIIASLFLEKLGVQKNITKVNRTSLLEIIDHDFVSSSIVTPKSIAADAVMHFIRGRDNAQDSNLDALHHIANGRIETLQFEIREKNKMAGQQLSSIRLKDNVLIAAIIRKGRTIYPTGEDVLEVGDKIVVITMLKNITHIYDLMKRSRNE</sequence>
<dbReference type="PANTHER" id="PTHR43833:SF5">
    <property type="entry name" value="TRK SYSTEM POTASSIUM UPTAKE PROTEIN TRKA"/>
    <property type="match status" value="1"/>
</dbReference>
<dbReference type="PANTHER" id="PTHR43833">
    <property type="entry name" value="POTASSIUM CHANNEL PROTEIN 2-RELATED-RELATED"/>
    <property type="match status" value="1"/>
</dbReference>